<proteinExistence type="predicted"/>
<evidence type="ECO:0000313" key="2">
    <source>
        <dbReference type="EMBL" id="TNN37597.1"/>
    </source>
</evidence>
<evidence type="ECO:0000256" key="1">
    <source>
        <dbReference type="SAM" id="MobiDB-lite"/>
    </source>
</evidence>
<reference evidence="2 3" key="1">
    <citation type="submission" date="2019-03" db="EMBL/GenBank/DDBJ databases">
        <title>First draft genome of Liparis tanakae, snailfish: a comprehensive survey of snailfish specific genes.</title>
        <authorList>
            <person name="Kim W."/>
            <person name="Song I."/>
            <person name="Jeong J.-H."/>
            <person name="Kim D."/>
            <person name="Kim S."/>
            <person name="Ryu S."/>
            <person name="Song J.Y."/>
            <person name="Lee S.K."/>
        </authorList>
    </citation>
    <scope>NUCLEOTIDE SEQUENCE [LARGE SCALE GENOMIC DNA]</scope>
    <source>
        <tissue evidence="2">Muscle</tissue>
    </source>
</reference>
<keyword evidence="3" id="KW-1185">Reference proteome</keyword>
<organism evidence="2 3">
    <name type="scientific">Liparis tanakae</name>
    <name type="common">Tanaka's snailfish</name>
    <dbReference type="NCBI Taxonomy" id="230148"/>
    <lineage>
        <taxon>Eukaryota</taxon>
        <taxon>Metazoa</taxon>
        <taxon>Chordata</taxon>
        <taxon>Craniata</taxon>
        <taxon>Vertebrata</taxon>
        <taxon>Euteleostomi</taxon>
        <taxon>Actinopterygii</taxon>
        <taxon>Neopterygii</taxon>
        <taxon>Teleostei</taxon>
        <taxon>Neoteleostei</taxon>
        <taxon>Acanthomorphata</taxon>
        <taxon>Eupercaria</taxon>
        <taxon>Perciformes</taxon>
        <taxon>Cottioidei</taxon>
        <taxon>Cottales</taxon>
        <taxon>Liparidae</taxon>
        <taxon>Liparis</taxon>
    </lineage>
</organism>
<dbReference type="EMBL" id="SRLO01001466">
    <property type="protein sequence ID" value="TNN37597.1"/>
    <property type="molecule type" value="Genomic_DNA"/>
</dbReference>
<sequence>MRQQLHQALHHRDEGGGRHGPHVVVQVLEAHRDGREHPGQEDRDQKLQQDVDYHGNAGFVHVAESHAERLGARLPHRRHHLGREGGVGNRRRTSSDTKSPKRSRAKTQSSRMTTSSIHSWCCRDIYGGAQIEDFSKTRACTVTDLETTVQLVYIHRARVTCSQGSSTRGPMNRGHPRVDQ</sequence>
<accession>A0A4Z2F8W5</accession>
<dbReference type="AlphaFoldDB" id="A0A4Z2F8W5"/>
<evidence type="ECO:0000313" key="3">
    <source>
        <dbReference type="Proteomes" id="UP000314294"/>
    </source>
</evidence>
<protein>
    <submittedName>
        <fullName evidence="2">Uncharacterized protein</fullName>
    </submittedName>
</protein>
<comment type="caution">
    <text evidence="2">The sequence shown here is derived from an EMBL/GenBank/DDBJ whole genome shotgun (WGS) entry which is preliminary data.</text>
</comment>
<feature type="region of interest" description="Disordered" evidence="1">
    <location>
        <begin position="71"/>
        <end position="112"/>
    </location>
</feature>
<feature type="region of interest" description="Disordered" evidence="1">
    <location>
        <begin position="1"/>
        <end position="21"/>
    </location>
</feature>
<gene>
    <name evidence="2" type="ORF">EYF80_052238</name>
</gene>
<name>A0A4Z2F8W5_9TELE</name>
<dbReference type="Proteomes" id="UP000314294">
    <property type="component" value="Unassembled WGS sequence"/>
</dbReference>